<dbReference type="InterPro" id="IPR050187">
    <property type="entry name" value="Lipid_Phosphate_FormReg"/>
</dbReference>
<evidence type="ECO:0000259" key="5">
    <source>
        <dbReference type="PROSITE" id="PS50146"/>
    </source>
</evidence>
<evidence type="ECO:0000256" key="1">
    <source>
        <dbReference type="ARBA" id="ARBA00022679"/>
    </source>
</evidence>
<dbReference type="EMBL" id="CP029210">
    <property type="protein sequence ID" value="AWI55002.1"/>
    <property type="molecule type" value="Genomic_DNA"/>
</dbReference>
<dbReference type="Gene3D" id="3.40.50.10330">
    <property type="entry name" value="Probable inorganic polyphosphate/atp-NAD kinase, domain 1"/>
    <property type="match status" value="1"/>
</dbReference>
<evidence type="ECO:0000256" key="3">
    <source>
        <dbReference type="ARBA" id="ARBA00022777"/>
    </source>
</evidence>
<keyword evidence="4" id="KW-0067">ATP-binding</keyword>
<dbReference type="InterPro" id="IPR001206">
    <property type="entry name" value="Diacylglycerol_kinase_cat_dom"/>
</dbReference>
<dbReference type="InterPro" id="IPR016064">
    <property type="entry name" value="NAD/diacylglycerol_kinase_sf"/>
</dbReference>
<protein>
    <submittedName>
        <fullName evidence="6">Diacylglycerol kinase</fullName>
    </submittedName>
</protein>
<evidence type="ECO:0000313" key="6">
    <source>
        <dbReference type="EMBL" id="AWI55002.1"/>
    </source>
</evidence>
<feature type="domain" description="DAGKc" evidence="5">
    <location>
        <begin position="22"/>
        <end position="155"/>
    </location>
</feature>
<name>A0A2U8FV98_9BURK</name>
<accession>A0A2U8FV98</accession>
<evidence type="ECO:0000256" key="2">
    <source>
        <dbReference type="ARBA" id="ARBA00022741"/>
    </source>
</evidence>
<evidence type="ECO:0000313" key="7">
    <source>
        <dbReference type="Proteomes" id="UP000244892"/>
    </source>
</evidence>
<reference evidence="6 7" key="1">
    <citation type="submission" date="2018-05" db="EMBL/GenBank/DDBJ databases">
        <title>complete genome sequence of Aquabacterium olei NBRC 110486.</title>
        <authorList>
            <person name="Tang B."/>
            <person name="Chang J."/>
            <person name="Zhang L."/>
            <person name="Yang H."/>
        </authorList>
    </citation>
    <scope>NUCLEOTIDE SEQUENCE [LARGE SCALE GENOMIC DNA]</scope>
    <source>
        <strain evidence="6 7">NBRC 110486</strain>
    </source>
</reference>
<dbReference type="InterPro" id="IPR045540">
    <property type="entry name" value="YegS/DAGK_C"/>
</dbReference>
<dbReference type="PROSITE" id="PS50146">
    <property type="entry name" value="DAGK"/>
    <property type="match status" value="1"/>
</dbReference>
<keyword evidence="2" id="KW-0547">Nucleotide-binding</keyword>
<dbReference type="OrthoDB" id="142078at2"/>
<gene>
    <name evidence="6" type="ORF">DEH84_00315</name>
</gene>
<dbReference type="InterPro" id="IPR017438">
    <property type="entry name" value="ATP-NAD_kinase_N"/>
</dbReference>
<organism evidence="6 7">
    <name type="scientific">Aquabacterium olei</name>
    <dbReference type="NCBI Taxonomy" id="1296669"/>
    <lineage>
        <taxon>Bacteria</taxon>
        <taxon>Pseudomonadati</taxon>
        <taxon>Pseudomonadota</taxon>
        <taxon>Betaproteobacteria</taxon>
        <taxon>Burkholderiales</taxon>
        <taxon>Aquabacterium</taxon>
    </lineage>
</organism>
<keyword evidence="7" id="KW-1185">Reference proteome</keyword>
<dbReference type="Proteomes" id="UP000244892">
    <property type="component" value="Chromosome"/>
</dbReference>
<sequence length="325" mass="34523">MPARPASTPADTGAADAWPFLRPEAPLHVVLNPRSGRPDTEGCAAALKAVLGEAGRRFELITPRHPRELMAAGRQAVARAQAEGGAVVAAGGDGTVNTLAGLVLPTGLPFGVLPQGTFNYVARAHGIPTDTEAAVRALVSPRVRPVQVGQVNGRVFLVNGSMGLYTQALDDRERFKQRLGRSRAVALLAGLFTALAPHRNWVIRLEVDGQETTVVTPTLFVGNNPLQLAQLGLVQPEGRGEGLVAIMARPMSRLAMLGLLVRGAAGHFAESEAVTCLAFRRLTVEPRLPHRPGRLKIATDGETSWMRPPLCFEAAAQRLNLLVPG</sequence>
<evidence type="ECO:0000256" key="4">
    <source>
        <dbReference type="ARBA" id="ARBA00022840"/>
    </source>
</evidence>
<dbReference type="Pfam" id="PF19279">
    <property type="entry name" value="YegS_C"/>
    <property type="match status" value="1"/>
</dbReference>
<dbReference type="SUPFAM" id="SSF111331">
    <property type="entry name" value="NAD kinase/diacylglycerol kinase-like"/>
    <property type="match status" value="1"/>
</dbReference>
<dbReference type="PANTHER" id="PTHR12358">
    <property type="entry name" value="SPHINGOSINE KINASE"/>
    <property type="match status" value="1"/>
</dbReference>
<keyword evidence="3 6" id="KW-0418">Kinase</keyword>
<dbReference type="AlphaFoldDB" id="A0A2U8FV98"/>
<proteinExistence type="predicted"/>
<dbReference type="PANTHER" id="PTHR12358:SF54">
    <property type="entry name" value="SPHINGOSINE KINASE RELATED PROTEIN"/>
    <property type="match status" value="1"/>
</dbReference>
<dbReference type="GO" id="GO:0016301">
    <property type="term" value="F:kinase activity"/>
    <property type="evidence" value="ECO:0007669"/>
    <property type="project" value="UniProtKB-KW"/>
</dbReference>
<dbReference type="Gene3D" id="2.60.200.40">
    <property type="match status" value="1"/>
</dbReference>
<dbReference type="GO" id="GO:0005524">
    <property type="term" value="F:ATP binding"/>
    <property type="evidence" value="ECO:0007669"/>
    <property type="project" value="UniProtKB-KW"/>
</dbReference>
<dbReference type="Pfam" id="PF00781">
    <property type="entry name" value="DAGK_cat"/>
    <property type="match status" value="1"/>
</dbReference>
<dbReference type="SMART" id="SM00046">
    <property type="entry name" value="DAGKc"/>
    <property type="match status" value="1"/>
</dbReference>
<keyword evidence="1" id="KW-0808">Transferase</keyword>
<dbReference type="KEGG" id="aon:DEH84_00315"/>